<reference evidence="1" key="1">
    <citation type="submission" date="2014-11" db="EMBL/GenBank/DDBJ databases">
        <authorList>
            <person name="Amaro Gonzalez C."/>
        </authorList>
    </citation>
    <scope>NUCLEOTIDE SEQUENCE</scope>
</reference>
<proteinExistence type="predicted"/>
<organism evidence="1">
    <name type="scientific">Anguilla anguilla</name>
    <name type="common">European freshwater eel</name>
    <name type="synonym">Muraena anguilla</name>
    <dbReference type="NCBI Taxonomy" id="7936"/>
    <lineage>
        <taxon>Eukaryota</taxon>
        <taxon>Metazoa</taxon>
        <taxon>Chordata</taxon>
        <taxon>Craniata</taxon>
        <taxon>Vertebrata</taxon>
        <taxon>Euteleostomi</taxon>
        <taxon>Actinopterygii</taxon>
        <taxon>Neopterygii</taxon>
        <taxon>Teleostei</taxon>
        <taxon>Anguilliformes</taxon>
        <taxon>Anguillidae</taxon>
        <taxon>Anguilla</taxon>
    </lineage>
</organism>
<sequence length="54" mass="6260">MEIVPTTVTEACWHPLSNRSFLYLCKNPPMADLKSYSTGILYMFNCNAFQRSRL</sequence>
<accession>A0A0E9STF2</accession>
<name>A0A0E9STF2_ANGAN</name>
<protein>
    <submittedName>
        <fullName evidence="1">Uncharacterized protein</fullName>
    </submittedName>
</protein>
<evidence type="ECO:0000313" key="1">
    <source>
        <dbReference type="EMBL" id="JAH43788.1"/>
    </source>
</evidence>
<reference evidence="1" key="2">
    <citation type="journal article" date="2015" name="Fish Shellfish Immunol.">
        <title>Early steps in the European eel (Anguilla anguilla)-Vibrio vulnificus interaction in the gills: Role of the RtxA13 toxin.</title>
        <authorList>
            <person name="Callol A."/>
            <person name="Pajuelo D."/>
            <person name="Ebbesson L."/>
            <person name="Teles M."/>
            <person name="MacKenzie S."/>
            <person name="Amaro C."/>
        </authorList>
    </citation>
    <scope>NUCLEOTIDE SEQUENCE</scope>
</reference>
<dbReference type="AlphaFoldDB" id="A0A0E9STF2"/>
<dbReference type="EMBL" id="GBXM01064789">
    <property type="protein sequence ID" value="JAH43788.1"/>
    <property type="molecule type" value="Transcribed_RNA"/>
</dbReference>